<sequence>MRLNGVSIEAVQGRESRVLPGAHKDTPQPMIPAEVFSEAPHPRTRQIPEFRTKIGHKESSQAQEGMPR</sequence>
<reference evidence="2 3" key="1">
    <citation type="submission" date="2019-05" db="EMBL/GenBank/DDBJ databases">
        <title>Another draft genome of Portunus trituberculatus and its Hox gene families provides insights of decapod evolution.</title>
        <authorList>
            <person name="Jeong J.-H."/>
            <person name="Song I."/>
            <person name="Kim S."/>
            <person name="Choi T."/>
            <person name="Kim D."/>
            <person name="Ryu S."/>
            <person name="Kim W."/>
        </authorList>
    </citation>
    <scope>NUCLEOTIDE SEQUENCE [LARGE SCALE GENOMIC DNA]</scope>
    <source>
        <tissue evidence="2">Muscle</tissue>
    </source>
</reference>
<comment type="caution">
    <text evidence="2">The sequence shown here is derived from an EMBL/GenBank/DDBJ whole genome shotgun (WGS) entry which is preliminary data.</text>
</comment>
<accession>A0A5B7JA12</accession>
<feature type="region of interest" description="Disordered" evidence="1">
    <location>
        <begin position="37"/>
        <end position="68"/>
    </location>
</feature>
<protein>
    <submittedName>
        <fullName evidence="2">Uncharacterized protein</fullName>
    </submittedName>
</protein>
<evidence type="ECO:0000313" key="2">
    <source>
        <dbReference type="EMBL" id="MPC91649.1"/>
    </source>
</evidence>
<organism evidence="2 3">
    <name type="scientific">Portunus trituberculatus</name>
    <name type="common">Swimming crab</name>
    <name type="synonym">Neptunus trituberculatus</name>
    <dbReference type="NCBI Taxonomy" id="210409"/>
    <lineage>
        <taxon>Eukaryota</taxon>
        <taxon>Metazoa</taxon>
        <taxon>Ecdysozoa</taxon>
        <taxon>Arthropoda</taxon>
        <taxon>Crustacea</taxon>
        <taxon>Multicrustacea</taxon>
        <taxon>Malacostraca</taxon>
        <taxon>Eumalacostraca</taxon>
        <taxon>Eucarida</taxon>
        <taxon>Decapoda</taxon>
        <taxon>Pleocyemata</taxon>
        <taxon>Brachyura</taxon>
        <taxon>Eubrachyura</taxon>
        <taxon>Portunoidea</taxon>
        <taxon>Portunidae</taxon>
        <taxon>Portuninae</taxon>
        <taxon>Portunus</taxon>
    </lineage>
</organism>
<evidence type="ECO:0000256" key="1">
    <source>
        <dbReference type="SAM" id="MobiDB-lite"/>
    </source>
</evidence>
<dbReference type="AlphaFoldDB" id="A0A5B7JA12"/>
<gene>
    <name evidence="2" type="ORF">E2C01_086701</name>
</gene>
<name>A0A5B7JA12_PORTR</name>
<proteinExistence type="predicted"/>
<dbReference type="Proteomes" id="UP000324222">
    <property type="component" value="Unassembled WGS sequence"/>
</dbReference>
<keyword evidence="3" id="KW-1185">Reference proteome</keyword>
<evidence type="ECO:0000313" key="3">
    <source>
        <dbReference type="Proteomes" id="UP000324222"/>
    </source>
</evidence>
<dbReference type="EMBL" id="VSRR010088544">
    <property type="protein sequence ID" value="MPC91649.1"/>
    <property type="molecule type" value="Genomic_DNA"/>
</dbReference>
<feature type="compositionally biased region" description="Basic and acidic residues" evidence="1">
    <location>
        <begin position="46"/>
        <end position="59"/>
    </location>
</feature>